<keyword evidence="2" id="KW-1185">Reference proteome</keyword>
<dbReference type="InterPro" id="IPR029058">
    <property type="entry name" value="AB_hydrolase_fold"/>
</dbReference>
<proteinExistence type="predicted"/>
<dbReference type="Proteomes" id="UP000580861">
    <property type="component" value="Unassembled WGS sequence"/>
</dbReference>
<protein>
    <submittedName>
        <fullName evidence="1">Putative alpha/beta hydrolase family esterase</fullName>
    </submittedName>
</protein>
<name>A0A841BFI7_9PSEU</name>
<accession>A0A841BFI7</accession>
<dbReference type="GO" id="GO:0016787">
    <property type="term" value="F:hydrolase activity"/>
    <property type="evidence" value="ECO:0007669"/>
    <property type="project" value="UniProtKB-KW"/>
</dbReference>
<organism evidence="1 2">
    <name type="scientific">Amycolatopsis umgeniensis</name>
    <dbReference type="NCBI Taxonomy" id="336628"/>
    <lineage>
        <taxon>Bacteria</taxon>
        <taxon>Bacillati</taxon>
        <taxon>Actinomycetota</taxon>
        <taxon>Actinomycetes</taxon>
        <taxon>Pseudonocardiales</taxon>
        <taxon>Pseudonocardiaceae</taxon>
        <taxon>Amycolatopsis</taxon>
    </lineage>
</organism>
<dbReference type="Gene3D" id="3.40.50.1820">
    <property type="entry name" value="alpha/beta hydrolase"/>
    <property type="match status" value="1"/>
</dbReference>
<evidence type="ECO:0000313" key="2">
    <source>
        <dbReference type="Proteomes" id="UP000580861"/>
    </source>
</evidence>
<dbReference type="SUPFAM" id="SSF53474">
    <property type="entry name" value="alpha/beta-Hydrolases"/>
    <property type="match status" value="1"/>
</dbReference>
<sequence length="193" mass="21187">MDRHVLLLHGFGGSGPSHWQRWLREELAQRGVGWDFPELPEPDRPVLAHWLAVLRDRLSAVPDGEVVVVAHSCACTLWLHHTREWTEDLHRVDRVLLVAPPGPRWSHPDLTGFDPPRPDPPSIARAAGKTRLVGGDDDPACTPEELAELAGAIGVAYDLIPGGVHLNTASGYGPWNSVLDWVLDEKTALVAAR</sequence>
<reference evidence="1 2" key="1">
    <citation type="submission" date="2020-08" db="EMBL/GenBank/DDBJ databases">
        <title>Sequencing the genomes of 1000 actinobacteria strains.</title>
        <authorList>
            <person name="Klenk H.-P."/>
        </authorList>
    </citation>
    <scope>NUCLEOTIDE SEQUENCE [LARGE SCALE GENOMIC DNA]</scope>
    <source>
        <strain evidence="1 2">DSM 45272</strain>
    </source>
</reference>
<comment type="caution">
    <text evidence="1">The sequence shown here is derived from an EMBL/GenBank/DDBJ whole genome shotgun (WGS) entry which is preliminary data.</text>
</comment>
<keyword evidence="1" id="KW-0378">Hydrolase</keyword>
<dbReference type="EMBL" id="JACHMX010000001">
    <property type="protein sequence ID" value="MBB5857483.1"/>
    <property type="molecule type" value="Genomic_DNA"/>
</dbReference>
<gene>
    <name evidence="1" type="ORF">HDA45_007570</name>
</gene>
<dbReference type="RefSeq" id="WP_343072241.1">
    <property type="nucleotide sequence ID" value="NZ_JACHMX010000001.1"/>
</dbReference>
<evidence type="ECO:0000313" key="1">
    <source>
        <dbReference type="EMBL" id="MBB5857483.1"/>
    </source>
</evidence>
<dbReference type="InterPro" id="IPR010662">
    <property type="entry name" value="RBBP9/YdeN"/>
</dbReference>
<dbReference type="AlphaFoldDB" id="A0A841BFI7"/>
<dbReference type="Pfam" id="PF06821">
    <property type="entry name" value="Ser_hydrolase"/>
    <property type="match status" value="1"/>
</dbReference>